<evidence type="ECO:0000256" key="1">
    <source>
        <dbReference type="ARBA" id="ARBA00004123"/>
    </source>
</evidence>
<dbReference type="PROSITE" id="PS50157">
    <property type="entry name" value="ZINC_FINGER_C2H2_2"/>
    <property type="match status" value="1"/>
</dbReference>
<evidence type="ECO:0000256" key="4">
    <source>
        <dbReference type="ARBA" id="ARBA00023242"/>
    </source>
</evidence>
<accession>A0A168MQC3</accession>
<dbReference type="GO" id="GO:0008270">
    <property type="term" value="F:zinc ion binding"/>
    <property type="evidence" value="ECO:0007669"/>
    <property type="project" value="UniProtKB-KW"/>
</dbReference>
<evidence type="ECO:0000313" key="9">
    <source>
        <dbReference type="EMBL" id="SAL98986.1"/>
    </source>
</evidence>
<reference evidence="9" key="1">
    <citation type="submission" date="2016-04" db="EMBL/GenBank/DDBJ databases">
        <authorList>
            <person name="Evans L.H."/>
            <person name="Alamgir A."/>
            <person name="Owens N."/>
            <person name="Weber N.D."/>
            <person name="Virtaneva K."/>
            <person name="Barbian K."/>
            <person name="Babar A."/>
            <person name="Rosenke K."/>
        </authorList>
    </citation>
    <scope>NUCLEOTIDE SEQUENCE [LARGE SCALE GENOMIC DNA]</scope>
    <source>
        <strain evidence="9">CBS 101.48</strain>
    </source>
</reference>
<gene>
    <name evidence="9" type="primary">ABSGL_04557.1 scaffold 5475</name>
</gene>
<evidence type="ECO:0000259" key="8">
    <source>
        <dbReference type="PROSITE" id="PS50157"/>
    </source>
</evidence>
<feature type="compositionally biased region" description="Low complexity" evidence="7">
    <location>
        <begin position="464"/>
        <end position="484"/>
    </location>
</feature>
<dbReference type="PROSITE" id="PS00028">
    <property type="entry name" value="ZINC_FINGER_C2H2_1"/>
    <property type="match status" value="1"/>
</dbReference>
<keyword evidence="6" id="KW-0863">Zinc-finger</keyword>
<dbReference type="STRING" id="4829.A0A168MQC3"/>
<keyword evidence="2" id="KW-0805">Transcription regulation</keyword>
<dbReference type="Proteomes" id="UP000078561">
    <property type="component" value="Unassembled WGS sequence"/>
</dbReference>
<sequence length="867" mass="96401">MSLKEESPTPILNSTTNTTSTSTNFGMIKPTNENETSRLAMIDDLKLFLATAANNWDTTSSPLKRFHLSTGESISCVLWNGLYFVTGTDIVRSLTFRFQAFGRPITNAKKFEEGIFSDLRNLKPGIDARLEEPKSDLLDMLYKNNCIRTQKKQKVFFWYSVPHDRLFLDALERDLKREKMGLEPTTTAVAEPATSTSLDTTQELFDQLRKSMSISAAATAHALEEEVNNANSSSLDTTMSQDPPSPTLSSTMDDQHLRPVMMPTSSKTTTFIDPGLSERIQTRRSRVNSVPADFGQDGYLQQHLVQQQQKQQRQRYRMSHGSYFAPPSSLATRQHRTESTTSSPPSARFNERRPSSSLSFTSSSSQDTLVDGVHQLDIANRQRKQPRTSHHHHQASHANQHHHHHHHHQQQQQKQQQHRLSNGGVLPSKSLDSNTLKKTKTIFGALSLFDGSPTYKQRRRRATSVSSSGLQQSQPQQKQPVGGPDRIRRHANCHLRTSSTASSVHSGSATSSSSSSAAAVPTSRLAMAAMAAGFGNGGNRPQQYPSRYQGSFMFMQQQQPPTDLVMTPSWSAMMDTPFGGGMEEDGLSATSSHPLLNNLSCEYCGKFFQCSTLLDQHRKAHDSIIGVQQDDYMVKDETDDDTDDPHYHYHHHQHHHRSTSSSSTVFETPPKGPPHTIHATNHDSSMYQHYGKNDVLGTSSTTLLSRPTEPGACMLSPVEDMEMKDVVLSVDTYHPSYSSPFTSPGQHSDHNTTPIETGFSTHGDFMVSYGMSPKDEVSSASSSSSPSSILHYQSYYDMLAPQQQQQDGPVLLSPFKPDLYSSSSQGLSDLFPASSSYYPPLMTSSFCTTHHDYTPLTTTNDMTTVFN</sequence>
<comment type="subcellular location">
    <subcellularLocation>
        <location evidence="1">Nucleus</location>
    </subcellularLocation>
</comment>
<dbReference type="InterPro" id="IPR052127">
    <property type="entry name" value="STE12_transcription_factor"/>
</dbReference>
<dbReference type="InParanoid" id="A0A168MQC3"/>
<feature type="compositionally biased region" description="Basic residues" evidence="7">
    <location>
        <begin position="648"/>
        <end position="658"/>
    </location>
</feature>
<organism evidence="9">
    <name type="scientific">Absidia glauca</name>
    <name type="common">Pin mould</name>
    <dbReference type="NCBI Taxonomy" id="4829"/>
    <lineage>
        <taxon>Eukaryota</taxon>
        <taxon>Fungi</taxon>
        <taxon>Fungi incertae sedis</taxon>
        <taxon>Mucoromycota</taxon>
        <taxon>Mucoromycotina</taxon>
        <taxon>Mucoromycetes</taxon>
        <taxon>Mucorales</taxon>
        <taxon>Cunninghamellaceae</taxon>
        <taxon>Absidia</taxon>
    </lineage>
</organism>
<name>A0A168MQC3_ABSGL</name>
<keyword evidence="10" id="KW-1185">Reference proteome</keyword>
<evidence type="ECO:0000313" key="10">
    <source>
        <dbReference type="Proteomes" id="UP000078561"/>
    </source>
</evidence>
<keyword evidence="6" id="KW-0479">Metal-binding</keyword>
<dbReference type="GO" id="GO:0003700">
    <property type="term" value="F:DNA-binding transcription factor activity"/>
    <property type="evidence" value="ECO:0007669"/>
    <property type="project" value="InterPro"/>
</dbReference>
<feature type="compositionally biased region" description="Polar residues" evidence="7">
    <location>
        <begin position="228"/>
        <end position="252"/>
    </location>
</feature>
<evidence type="ECO:0000256" key="3">
    <source>
        <dbReference type="ARBA" id="ARBA00023163"/>
    </source>
</evidence>
<proteinExistence type="inferred from homology"/>
<evidence type="ECO:0000256" key="2">
    <source>
        <dbReference type="ARBA" id="ARBA00023015"/>
    </source>
</evidence>
<dbReference type="InterPro" id="IPR013087">
    <property type="entry name" value="Znf_C2H2_type"/>
</dbReference>
<evidence type="ECO:0000256" key="7">
    <source>
        <dbReference type="SAM" id="MobiDB-lite"/>
    </source>
</evidence>
<dbReference type="GO" id="GO:0005634">
    <property type="term" value="C:nucleus"/>
    <property type="evidence" value="ECO:0007669"/>
    <property type="project" value="UniProtKB-SubCell"/>
</dbReference>
<dbReference type="InterPro" id="IPR003120">
    <property type="entry name" value="Ste12"/>
</dbReference>
<feature type="region of interest" description="Disordered" evidence="7">
    <location>
        <begin position="636"/>
        <end position="672"/>
    </location>
</feature>
<feature type="region of interest" description="Disordered" evidence="7">
    <location>
        <begin position="305"/>
        <end position="368"/>
    </location>
</feature>
<comment type="similarity">
    <text evidence="5">Belongs to the STE12 transcription factor family.</text>
</comment>
<feature type="region of interest" description="Disordered" evidence="7">
    <location>
        <begin position="454"/>
        <end position="518"/>
    </location>
</feature>
<dbReference type="PANTHER" id="PTHR47427">
    <property type="entry name" value="PROTEIN STE12"/>
    <property type="match status" value="1"/>
</dbReference>
<evidence type="ECO:0000256" key="5">
    <source>
        <dbReference type="ARBA" id="ARBA00024345"/>
    </source>
</evidence>
<feature type="compositionally biased region" description="Low complexity" evidence="7">
    <location>
        <begin position="497"/>
        <end position="518"/>
    </location>
</feature>
<feature type="region of interest" description="Disordered" evidence="7">
    <location>
        <begin position="381"/>
        <end position="433"/>
    </location>
</feature>
<feature type="compositionally biased region" description="Basic residues" evidence="7">
    <location>
        <begin position="381"/>
        <end position="409"/>
    </location>
</feature>
<dbReference type="OMA" id="ASHANQH"/>
<dbReference type="AlphaFoldDB" id="A0A168MQC3"/>
<dbReference type="SMART" id="SM00424">
    <property type="entry name" value="STE"/>
    <property type="match status" value="1"/>
</dbReference>
<dbReference type="Pfam" id="PF02200">
    <property type="entry name" value="STE"/>
    <property type="match status" value="1"/>
</dbReference>
<feature type="compositionally biased region" description="Low complexity" evidence="7">
    <location>
        <begin position="355"/>
        <end position="365"/>
    </location>
</feature>
<dbReference type="OrthoDB" id="1095242at2759"/>
<keyword evidence="3" id="KW-0804">Transcription</keyword>
<feature type="compositionally biased region" description="Low complexity" evidence="7">
    <location>
        <begin position="13"/>
        <end position="24"/>
    </location>
</feature>
<dbReference type="PANTHER" id="PTHR47427:SF1">
    <property type="entry name" value="PROTEIN STE12"/>
    <property type="match status" value="1"/>
</dbReference>
<dbReference type="GO" id="GO:1990526">
    <property type="term" value="C:Ste12p-Dig1p-Dig2p complex"/>
    <property type="evidence" value="ECO:0007669"/>
    <property type="project" value="TreeGrafter"/>
</dbReference>
<feature type="region of interest" description="Disordered" evidence="7">
    <location>
        <begin position="225"/>
        <end position="285"/>
    </location>
</feature>
<feature type="region of interest" description="Disordered" evidence="7">
    <location>
        <begin position="1"/>
        <end position="30"/>
    </location>
</feature>
<feature type="domain" description="C2H2-type" evidence="8">
    <location>
        <begin position="599"/>
        <end position="621"/>
    </location>
</feature>
<dbReference type="EMBL" id="LT552383">
    <property type="protein sequence ID" value="SAL98986.1"/>
    <property type="molecule type" value="Genomic_DNA"/>
</dbReference>
<keyword evidence="6" id="KW-0862">Zinc</keyword>
<evidence type="ECO:0000256" key="6">
    <source>
        <dbReference type="PROSITE-ProRule" id="PRU00042"/>
    </source>
</evidence>
<protein>
    <recommendedName>
        <fullName evidence="8">C2H2-type domain-containing protein</fullName>
    </recommendedName>
</protein>
<keyword evidence="4" id="KW-0539">Nucleus</keyword>
<dbReference type="GO" id="GO:1990527">
    <property type="term" value="C:Tec1p-Ste12p-Dig1p complex"/>
    <property type="evidence" value="ECO:0007669"/>
    <property type="project" value="TreeGrafter"/>
</dbReference>